<evidence type="ECO:0000256" key="3">
    <source>
        <dbReference type="ARBA" id="ARBA00023163"/>
    </source>
</evidence>
<dbReference type="AlphaFoldDB" id="E1QG11"/>
<dbReference type="KEGG" id="dbr:Deba_1253"/>
<dbReference type="RefSeq" id="WP_013258075.1">
    <property type="nucleotide sequence ID" value="NC_014365.1"/>
</dbReference>
<keyword evidence="1" id="KW-0805">Transcription regulation</keyword>
<dbReference type="STRING" id="644282.Deba_1253"/>
<dbReference type="InterPro" id="IPR050109">
    <property type="entry name" value="HTH-type_TetR-like_transc_reg"/>
</dbReference>
<feature type="DNA-binding region" description="H-T-H motif" evidence="4">
    <location>
        <begin position="40"/>
        <end position="59"/>
    </location>
</feature>
<name>E1QG11_DESB2</name>
<organism evidence="6 7">
    <name type="scientific">Desulfarculus baarsii (strain ATCC 33931 / DSM 2075 / LMG 7858 / VKM B-1802 / 2st14)</name>
    <dbReference type="NCBI Taxonomy" id="644282"/>
    <lineage>
        <taxon>Bacteria</taxon>
        <taxon>Pseudomonadati</taxon>
        <taxon>Thermodesulfobacteriota</taxon>
        <taxon>Desulfarculia</taxon>
        <taxon>Desulfarculales</taxon>
        <taxon>Desulfarculaceae</taxon>
        <taxon>Desulfarculus</taxon>
    </lineage>
</organism>
<proteinExistence type="predicted"/>
<dbReference type="SUPFAM" id="SSF46689">
    <property type="entry name" value="Homeodomain-like"/>
    <property type="match status" value="1"/>
</dbReference>
<dbReference type="PANTHER" id="PTHR30055:SF238">
    <property type="entry name" value="MYCOFACTOCIN BIOSYNTHESIS TRANSCRIPTIONAL REGULATOR MFTR-RELATED"/>
    <property type="match status" value="1"/>
</dbReference>
<evidence type="ECO:0000313" key="6">
    <source>
        <dbReference type="EMBL" id="ADK84621.1"/>
    </source>
</evidence>
<dbReference type="OrthoDB" id="6430772at2"/>
<dbReference type="GO" id="GO:0000976">
    <property type="term" value="F:transcription cis-regulatory region binding"/>
    <property type="evidence" value="ECO:0007669"/>
    <property type="project" value="TreeGrafter"/>
</dbReference>
<sequence>MTEDGPTTPGKAQRRRQEAARRLRDEGLKLIARQGLHACKVEEITRAAGVGKGTFFTHFASKGHFVAALVDHILGDVARRVRPLALAPEDANALLAGVGAVHLRYFQLRPDAASLLVQAGGLAEDSDQGQVVRQRLRQHVDMVAEMLRPAAAAVGWPVERAAELALMVVATSCGFFWFARPLGLGHDTPMALLERLGRAMAGGLAGGAQP</sequence>
<dbReference type="GO" id="GO:0003700">
    <property type="term" value="F:DNA-binding transcription factor activity"/>
    <property type="evidence" value="ECO:0007669"/>
    <property type="project" value="TreeGrafter"/>
</dbReference>
<keyword evidence="3" id="KW-0804">Transcription</keyword>
<reference evidence="6 7" key="1">
    <citation type="journal article" date="2010" name="Stand. Genomic Sci.">
        <title>Complete genome sequence of Desulfarculus baarsii type strain (2st14).</title>
        <authorList>
            <person name="Sun H."/>
            <person name="Spring S."/>
            <person name="Lapidus A."/>
            <person name="Davenport K."/>
            <person name="Del Rio T.G."/>
            <person name="Tice H."/>
            <person name="Nolan M."/>
            <person name="Copeland A."/>
            <person name="Cheng J.F."/>
            <person name="Lucas S."/>
            <person name="Tapia R."/>
            <person name="Goodwin L."/>
            <person name="Pitluck S."/>
            <person name="Ivanova N."/>
            <person name="Pagani I."/>
            <person name="Mavromatis K."/>
            <person name="Ovchinnikova G."/>
            <person name="Pati A."/>
            <person name="Chen A."/>
            <person name="Palaniappan K."/>
            <person name="Hauser L."/>
            <person name="Chang Y.J."/>
            <person name="Jeffries C.D."/>
            <person name="Detter J.C."/>
            <person name="Han C."/>
            <person name="Rohde M."/>
            <person name="Brambilla E."/>
            <person name="Goker M."/>
            <person name="Woyke T."/>
            <person name="Bristow J."/>
            <person name="Eisen J.A."/>
            <person name="Markowitz V."/>
            <person name="Hugenholtz P."/>
            <person name="Kyrpides N.C."/>
            <person name="Klenk H.P."/>
            <person name="Land M."/>
        </authorList>
    </citation>
    <scope>NUCLEOTIDE SEQUENCE [LARGE SCALE GENOMIC DNA]</scope>
    <source>
        <strain evidence="7">ATCC 33931 / DSM 2075 / LMG 7858 / VKM B-1802 / 2st14</strain>
    </source>
</reference>
<dbReference type="HOGENOM" id="CLU_069356_28_1_7"/>
<dbReference type="eggNOG" id="COG1309">
    <property type="taxonomic scope" value="Bacteria"/>
</dbReference>
<evidence type="ECO:0000256" key="4">
    <source>
        <dbReference type="PROSITE-ProRule" id="PRU00335"/>
    </source>
</evidence>
<dbReference type="EMBL" id="CP002085">
    <property type="protein sequence ID" value="ADK84621.1"/>
    <property type="molecule type" value="Genomic_DNA"/>
</dbReference>
<gene>
    <name evidence="6" type="ordered locus">Deba_1253</name>
</gene>
<dbReference type="Pfam" id="PF00440">
    <property type="entry name" value="TetR_N"/>
    <property type="match status" value="1"/>
</dbReference>
<dbReference type="Proteomes" id="UP000009047">
    <property type="component" value="Chromosome"/>
</dbReference>
<evidence type="ECO:0000256" key="2">
    <source>
        <dbReference type="ARBA" id="ARBA00023125"/>
    </source>
</evidence>
<dbReference type="PANTHER" id="PTHR30055">
    <property type="entry name" value="HTH-TYPE TRANSCRIPTIONAL REGULATOR RUTR"/>
    <property type="match status" value="1"/>
</dbReference>
<dbReference type="InterPro" id="IPR001647">
    <property type="entry name" value="HTH_TetR"/>
</dbReference>
<accession>E1QG11</accession>
<keyword evidence="2 4" id="KW-0238">DNA-binding</keyword>
<evidence type="ECO:0000256" key="1">
    <source>
        <dbReference type="ARBA" id="ARBA00023015"/>
    </source>
</evidence>
<dbReference type="InterPro" id="IPR009057">
    <property type="entry name" value="Homeodomain-like_sf"/>
</dbReference>
<keyword evidence="7" id="KW-1185">Reference proteome</keyword>
<feature type="domain" description="HTH tetR-type" evidence="5">
    <location>
        <begin position="17"/>
        <end position="77"/>
    </location>
</feature>
<dbReference type="PROSITE" id="PS50977">
    <property type="entry name" value="HTH_TETR_2"/>
    <property type="match status" value="1"/>
</dbReference>
<protein>
    <submittedName>
        <fullName evidence="6">Transcriptional regulator, TetR family</fullName>
    </submittedName>
</protein>
<evidence type="ECO:0000313" key="7">
    <source>
        <dbReference type="Proteomes" id="UP000009047"/>
    </source>
</evidence>
<evidence type="ECO:0000259" key="5">
    <source>
        <dbReference type="PROSITE" id="PS50977"/>
    </source>
</evidence>
<dbReference type="Gene3D" id="1.10.357.10">
    <property type="entry name" value="Tetracycline Repressor, domain 2"/>
    <property type="match status" value="1"/>
</dbReference>